<dbReference type="PROSITE" id="PS00411">
    <property type="entry name" value="KINESIN_MOTOR_1"/>
    <property type="match status" value="1"/>
</dbReference>
<dbReference type="PROSITE" id="PS50067">
    <property type="entry name" value="KINESIN_MOTOR_2"/>
    <property type="match status" value="1"/>
</dbReference>
<dbReference type="Proteomes" id="UP000886611">
    <property type="component" value="Unassembled WGS sequence"/>
</dbReference>
<dbReference type="GO" id="GO:0008017">
    <property type="term" value="F:microtubule binding"/>
    <property type="evidence" value="ECO:0007669"/>
    <property type="project" value="InterPro"/>
</dbReference>
<dbReference type="GO" id="GO:0051231">
    <property type="term" value="P:spindle elongation"/>
    <property type="evidence" value="ECO:0007669"/>
    <property type="project" value="TreeGrafter"/>
</dbReference>
<evidence type="ECO:0000256" key="10">
    <source>
        <dbReference type="PROSITE-ProRule" id="PRU00283"/>
    </source>
</evidence>
<keyword evidence="7 12" id="KW-0175">Coiled coil</keyword>
<evidence type="ECO:0000256" key="13">
    <source>
        <dbReference type="SAM" id="MobiDB-lite"/>
    </source>
</evidence>
<feature type="region of interest" description="Disordered" evidence="13">
    <location>
        <begin position="1"/>
        <end position="22"/>
    </location>
</feature>
<dbReference type="GO" id="GO:0005524">
    <property type="term" value="F:ATP binding"/>
    <property type="evidence" value="ECO:0007669"/>
    <property type="project" value="UniProtKB-UniRule"/>
</dbReference>
<keyword evidence="2" id="KW-0963">Cytoplasm</keyword>
<dbReference type="PANTHER" id="PTHR47970">
    <property type="entry name" value="KINESIN-LIKE PROTEIN KIF11"/>
    <property type="match status" value="1"/>
</dbReference>
<dbReference type="PANTHER" id="PTHR47970:SF29">
    <property type="entry name" value="KINESIN FAMILY MEMBER 20B"/>
    <property type="match status" value="1"/>
</dbReference>
<evidence type="ECO:0000256" key="6">
    <source>
        <dbReference type="ARBA" id="ARBA00022840"/>
    </source>
</evidence>
<dbReference type="GO" id="GO:0072686">
    <property type="term" value="C:mitotic spindle"/>
    <property type="evidence" value="ECO:0007669"/>
    <property type="project" value="TreeGrafter"/>
</dbReference>
<keyword evidence="3" id="KW-0597">Phosphoprotein</keyword>
<reference evidence="15 16" key="1">
    <citation type="journal article" date="2021" name="Cell">
        <title>Tracing the genetic footprints of vertebrate landing in non-teleost ray-finned fishes.</title>
        <authorList>
            <person name="Bi X."/>
            <person name="Wang K."/>
            <person name="Yang L."/>
            <person name="Pan H."/>
            <person name="Jiang H."/>
            <person name="Wei Q."/>
            <person name="Fang M."/>
            <person name="Yu H."/>
            <person name="Zhu C."/>
            <person name="Cai Y."/>
            <person name="He Y."/>
            <person name="Gan X."/>
            <person name="Zeng H."/>
            <person name="Yu D."/>
            <person name="Zhu Y."/>
            <person name="Jiang H."/>
            <person name="Qiu Q."/>
            <person name="Yang H."/>
            <person name="Zhang Y.E."/>
            <person name="Wang W."/>
            <person name="Zhu M."/>
            <person name="He S."/>
            <person name="Zhang G."/>
        </authorList>
    </citation>
    <scope>NUCLEOTIDE SEQUENCE [LARGE SCALE GENOMIC DNA]</scope>
    <source>
        <strain evidence="15">Bchr_013</strain>
    </source>
</reference>
<keyword evidence="9" id="KW-0206">Cytoskeleton</keyword>
<dbReference type="AlphaFoldDB" id="A0A8X8BK73"/>
<comment type="subcellular location">
    <subcellularLocation>
        <location evidence="1">Cytoplasm</location>
        <location evidence="1">Cytoskeleton</location>
        <location evidence="1">Spindle</location>
    </subcellularLocation>
</comment>
<feature type="binding site" evidence="10">
    <location>
        <begin position="119"/>
        <end position="126"/>
    </location>
    <ligand>
        <name>ATP</name>
        <dbReference type="ChEBI" id="CHEBI:30616"/>
    </ligand>
</feature>
<comment type="similarity">
    <text evidence="10 11">Belongs to the TRAFAC class myosin-kinesin ATPase superfamily. Kinesin family.</text>
</comment>
<keyword evidence="6 10" id="KW-0067">ATP-binding</keyword>
<dbReference type="Gene3D" id="3.40.850.10">
    <property type="entry name" value="Kinesin motor domain"/>
    <property type="match status" value="1"/>
</dbReference>
<dbReference type="InterPro" id="IPR019821">
    <property type="entry name" value="Kinesin_motor_CS"/>
</dbReference>
<gene>
    <name evidence="15" type="primary">Kif20a_0</name>
    <name evidence="15" type="ORF">GTO96_0017812</name>
</gene>
<dbReference type="GO" id="GO:0005876">
    <property type="term" value="C:spindle microtubule"/>
    <property type="evidence" value="ECO:0007669"/>
    <property type="project" value="TreeGrafter"/>
</dbReference>
<evidence type="ECO:0000256" key="2">
    <source>
        <dbReference type="ARBA" id="ARBA00022490"/>
    </source>
</evidence>
<evidence type="ECO:0000256" key="11">
    <source>
        <dbReference type="RuleBase" id="RU000394"/>
    </source>
</evidence>
<dbReference type="InterPro" id="IPR001752">
    <property type="entry name" value="Kinesin_motor_dom"/>
</dbReference>
<evidence type="ECO:0000256" key="12">
    <source>
        <dbReference type="SAM" id="Coils"/>
    </source>
</evidence>
<protein>
    <recommendedName>
        <fullName evidence="11">Kinesin-like protein</fullName>
    </recommendedName>
</protein>
<name>A0A8X8BK73_POLSE</name>
<feature type="coiled-coil region" evidence="12">
    <location>
        <begin position="442"/>
        <end position="473"/>
    </location>
</feature>
<comment type="caution">
    <text evidence="15">The sequence shown here is derived from an EMBL/GenBank/DDBJ whole genome shotgun (WGS) entry which is preliminary data.</text>
</comment>
<keyword evidence="8 10" id="KW-0505">Motor protein</keyword>
<dbReference type="PRINTS" id="PR00380">
    <property type="entry name" value="KINESINHEAVY"/>
</dbReference>
<evidence type="ECO:0000256" key="1">
    <source>
        <dbReference type="ARBA" id="ARBA00004186"/>
    </source>
</evidence>
<evidence type="ECO:0000256" key="7">
    <source>
        <dbReference type="ARBA" id="ARBA00023054"/>
    </source>
</evidence>
<feature type="non-terminal residue" evidence="15">
    <location>
        <position position="689"/>
    </location>
</feature>
<feature type="domain" description="Kinesin motor" evidence="14">
    <location>
        <begin position="63"/>
        <end position="349"/>
    </location>
</feature>
<evidence type="ECO:0000256" key="8">
    <source>
        <dbReference type="ARBA" id="ARBA00023175"/>
    </source>
</evidence>
<evidence type="ECO:0000256" key="9">
    <source>
        <dbReference type="ARBA" id="ARBA00023212"/>
    </source>
</evidence>
<dbReference type="SUPFAM" id="SSF52540">
    <property type="entry name" value="P-loop containing nucleoside triphosphate hydrolases"/>
    <property type="match status" value="1"/>
</dbReference>
<sequence>MDFSDESSVLAHPDTDAMESTPHELHVGELHKPGGLAELSTISSNVVAELDPVTTSDAQQQQQLKVYLRVRPFSKEELANNEDQIFGPETSQIQFFEGTVQDLVNSFLEGKNALVFTYGVTNAGKTHTIQGSVKDAGILPRSIDVIFNYIKGQNKSFLFRQGTMDRSHSSSPSDLLTPTILFILEDLKWINVHSSEEACKILKIGNKHRSAATTKMNQASSRSHSIFSIKLLQISGTDVQKMSELSLCDLAGSERCNKTKTFGERLKEAGNINNSLLILGKCISVLRQNQNSKMKNNYVPFRESKLTRLFQGIFCGKGRACMIVNINQCASTYDETLHVMKFSAVAKQVVQIMPPKSLESLAPRLVGKDGKMLLKTAPSKEEDLDISEEELLDESDDEEMSLLPQEELVSIIESLKEKLLAERRRNLVQEIEVRKEMGEAMLQQLIETEETWSNRLEELKESYEEKLESTFDMYKDAIKQHAYQRALEQIEDEYVPVDEFLAEQEKVEELRKKIAEMEHKLSVNQIPLNENNLNPTEASSNEMNLQSQRCRELLEENIQYKRLIEQNSQLVQSMKGKAEDLSKALKEAEESTLEKLCEIEMLKRKVADQEEEIESLQNSTSVLQTLVSQLQEELESKKLCPDVSARPKIKKGLLANIKASVKSPVKPLSRALKKSVNGTPMSSLKKNVE</sequence>
<feature type="region of interest" description="Disordered" evidence="13">
    <location>
        <begin position="662"/>
        <end position="689"/>
    </location>
</feature>
<evidence type="ECO:0000256" key="5">
    <source>
        <dbReference type="ARBA" id="ARBA00022741"/>
    </source>
</evidence>
<evidence type="ECO:0000313" key="15">
    <source>
        <dbReference type="EMBL" id="KAG2458486.1"/>
    </source>
</evidence>
<evidence type="ECO:0000256" key="3">
    <source>
        <dbReference type="ARBA" id="ARBA00022553"/>
    </source>
</evidence>
<feature type="compositionally biased region" description="Polar residues" evidence="13">
    <location>
        <begin position="676"/>
        <end position="689"/>
    </location>
</feature>
<dbReference type="InterPro" id="IPR027417">
    <property type="entry name" value="P-loop_NTPase"/>
</dbReference>
<feature type="non-terminal residue" evidence="15">
    <location>
        <position position="1"/>
    </location>
</feature>
<dbReference type="GO" id="GO:0090307">
    <property type="term" value="P:mitotic spindle assembly"/>
    <property type="evidence" value="ECO:0007669"/>
    <property type="project" value="TreeGrafter"/>
</dbReference>
<evidence type="ECO:0000313" key="16">
    <source>
        <dbReference type="Proteomes" id="UP000886611"/>
    </source>
</evidence>
<keyword evidence="5 10" id="KW-0547">Nucleotide-binding</keyword>
<feature type="coiled-coil region" evidence="12">
    <location>
        <begin position="571"/>
        <end position="633"/>
    </location>
</feature>
<dbReference type="EMBL" id="JAATIS010007298">
    <property type="protein sequence ID" value="KAG2458486.1"/>
    <property type="molecule type" value="Genomic_DNA"/>
</dbReference>
<keyword evidence="16" id="KW-1185">Reference proteome</keyword>
<evidence type="ECO:0000256" key="4">
    <source>
        <dbReference type="ARBA" id="ARBA00022701"/>
    </source>
</evidence>
<organism evidence="15 16">
    <name type="scientific">Polypterus senegalus</name>
    <name type="common">Senegal bichir</name>
    <dbReference type="NCBI Taxonomy" id="55291"/>
    <lineage>
        <taxon>Eukaryota</taxon>
        <taxon>Metazoa</taxon>
        <taxon>Chordata</taxon>
        <taxon>Craniata</taxon>
        <taxon>Vertebrata</taxon>
        <taxon>Euteleostomi</taxon>
        <taxon>Actinopterygii</taxon>
        <taxon>Polypteriformes</taxon>
        <taxon>Polypteridae</taxon>
        <taxon>Polypterus</taxon>
    </lineage>
</organism>
<dbReference type="SMART" id="SM00129">
    <property type="entry name" value="KISc"/>
    <property type="match status" value="1"/>
</dbReference>
<dbReference type="Pfam" id="PF00225">
    <property type="entry name" value="Kinesin"/>
    <property type="match status" value="1"/>
</dbReference>
<proteinExistence type="inferred from homology"/>
<dbReference type="GO" id="GO:0005634">
    <property type="term" value="C:nucleus"/>
    <property type="evidence" value="ECO:0007669"/>
    <property type="project" value="TreeGrafter"/>
</dbReference>
<keyword evidence="4 11" id="KW-0493">Microtubule</keyword>
<accession>A0A8X8BK73</accession>
<dbReference type="InterPro" id="IPR036961">
    <property type="entry name" value="Kinesin_motor_dom_sf"/>
</dbReference>
<evidence type="ECO:0000259" key="14">
    <source>
        <dbReference type="PROSITE" id="PS50067"/>
    </source>
</evidence>
<dbReference type="InterPro" id="IPR047149">
    <property type="entry name" value="KIF11-like"/>
</dbReference>
<dbReference type="GO" id="GO:0007018">
    <property type="term" value="P:microtubule-based movement"/>
    <property type="evidence" value="ECO:0007669"/>
    <property type="project" value="InterPro"/>
</dbReference>
<dbReference type="GO" id="GO:0008574">
    <property type="term" value="F:plus-end-directed microtubule motor activity"/>
    <property type="evidence" value="ECO:0007669"/>
    <property type="project" value="TreeGrafter"/>
</dbReference>